<evidence type="ECO:0000313" key="2">
    <source>
        <dbReference type="Proteomes" id="UP000317010"/>
    </source>
</evidence>
<proteinExistence type="predicted"/>
<dbReference type="OrthoDB" id="950503at2"/>
<accession>A0A562U4D0</accession>
<keyword evidence="2" id="KW-1185">Reference proteome</keyword>
<dbReference type="Proteomes" id="UP000317010">
    <property type="component" value="Unassembled WGS sequence"/>
</dbReference>
<gene>
    <name evidence="1" type="ORF">JN11_01874</name>
</gene>
<comment type="caution">
    <text evidence="1">The sequence shown here is derived from an EMBL/GenBank/DDBJ whole genome shotgun (WGS) entry which is preliminary data.</text>
</comment>
<dbReference type="RefSeq" id="WP_144911891.1">
    <property type="nucleotide sequence ID" value="NZ_VLLI01000005.1"/>
</dbReference>
<dbReference type="AlphaFoldDB" id="A0A562U4D0"/>
<reference evidence="1 2" key="1">
    <citation type="submission" date="2019-07" db="EMBL/GenBank/DDBJ databases">
        <title>Genomic Encyclopedia of Archaeal and Bacterial Type Strains, Phase II (KMG-II): from individual species to whole genera.</title>
        <authorList>
            <person name="Goeker M."/>
        </authorList>
    </citation>
    <scope>NUCLEOTIDE SEQUENCE [LARGE SCALE GENOMIC DNA]</scope>
    <source>
        <strain evidence="1 2">ATCC BAA-1854</strain>
    </source>
</reference>
<evidence type="ECO:0000313" key="1">
    <source>
        <dbReference type="EMBL" id="TWJ00618.1"/>
    </source>
</evidence>
<dbReference type="EMBL" id="VLLI01000005">
    <property type="protein sequence ID" value="TWJ00618.1"/>
    <property type="molecule type" value="Genomic_DNA"/>
</dbReference>
<name>A0A562U4D0_9SPHI</name>
<organism evidence="1 2">
    <name type="scientific">Mucilaginibacter frigoritolerans</name>
    <dbReference type="NCBI Taxonomy" id="652788"/>
    <lineage>
        <taxon>Bacteria</taxon>
        <taxon>Pseudomonadati</taxon>
        <taxon>Bacteroidota</taxon>
        <taxon>Sphingobacteriia</taxon>
        <taxon>Sphingobacteriales</taxon>
        <taxon>Sphingobacteriaceae</taxon>
        <taxon>Mucilaginibacter</taxon>
    </lineage>
</organism>
<protein>
    <submittedName>
        <fullName evidence="1">Uncharacterized protein</fullName>
    </submittedName>
</protein>
<sequence>MKKTIAVALITIYLCNIGGQLVLHQYLSYLSEKFFKEQTNKGLYDKNDLTEVKIPVNMPNITDWTGYACVSGQIQFEDVSYNYVKMKVTRTAIYLKCVPNYNTTHLFSQNVIVAKNIKGPPVLPKNHVPYSKNALLSQLTVASTSYEFTTPVKYTRLMLIRLFQPLLYRRQAIPDQPPRSIC</sequence>